<evidence type="ECO:0000313" key="2">
    <source>
        <dbReference type="EMBL" id="KAF9475288.1"/>
    </source>
</evidence>
<protein>
    <submittedName>
        <fullName evidence="2">Uncharacterized protein</fullName>
    </submittedName>
</protein>
<name>A0A9P5YUC5_9AGAR</name>
<dbReference type="EMBL" id="MU155338">
    <property type="protein sequence ID" value="KAF9475288.1"/>
    <property type="molecule type" value="Genomic_DNA"/>
</dbReference>
<feature type="region of interest" description="Disordered" evidence="1">
    <location>
        <begin position="1"/>
        <end position="26"/>
    </location>
</feature>
<reference evidence="2" key="1">
    <citation type="submission" date="2020-11" db="EMBL/GenBank/DDBJ databases">
        <authorList>
            <consortium name="DOE Joint Genome Institute"/>
            <person name="Ahrendt S."/>
            <person name="Riley R."/>
            <person name="Andreopoulos W."/>
            <person name="Labutti K."/>
            <person name="Pangilinan J."/>
            <person name="Ruiz-Duenas F.J."/>
            <person name="Barrasa J.M."/>
            <person name="Sanchez-Garcia M."/>
            <person name="Camarero S."/>
            <person name="Miyauchi S."/>
            <person name="Serrano A."/>
            <person name="Linde D."/>
            <person name="Babiker R."/>
            <person name="Drula E."/>
            <person name="Ayuso-Fernandez I."/>
            <person name="Pacheco R."/>
            <person name="Padilla G."/>
            <person name="Ferreira P."/>
            <person name="Barriuso J."/>
            <person name="Kellner H."/>
            <person name="Castanera R."/>
            <person name="Alfaro M."/>
            <person name="Ramirez L."/>
            <person name="Pisabarro A.G."/>
            <person name="Kuo A."/>
            <person name="Tritt A."/>
            <person name="Lipzen A."/>
            <person name="He G."/>
            <person name="Yan M."/>
            <person name="Ng V."/>
            <person name="Cullen D."/>
            <person name="Martin F."/>
            <person name="Rosso M.-N."/>
            <person name="Henrissat B."/>
            <person name="Hibbett D."/>
            <person name="Martinez A.T."/>
            <person name="Grigoriev I.V."/>
        </authorList>
    </citation>
    <scope>NUCLEOTIDE SEQUENCE</scope>
    <source>
        <strain evidence="2">CIRM-BRFM 674</strain>
    </source>
</reference>
<comment type="caution">
    <text evidence="2">The sequence shown here is derived from an EMBL/GenBank/DDBJ whole genome shotgun (WGS) entry which is preliminary data.</text>
</comment>
<gene>
    <name evidence="2" type="ORF">BDN70DRAFT_935983</name>
</gene>
<sequence length="175" mass="19512">MYQQRLKSELCRQEEETQDSDQCLVPPSDPNIHAQSEQGNAYYVCIHVVEDDGDTSALTTAKCTHPRFLASLSPSPWSSTGGYMHPIHVLVIVHDWIRAHTHTHTTDKRIHRVCLLHSMSWLYGTFGHVQRELPVTAVGTVWMPLASILMPCPLIPPAHALNARLGVPPPTVPQS</sequence>
<dbReference type="Proteomes" id="UP000807469">
    <property type="component" value="Unassembled WGS sequence"/>
</dbReference>
<dbReference type="AlphaFoldDB" id="A0A9P5YUC5"/>
<accession>A0A9P5YUC5</accession>
<feature type="compositionally biased region" description="Basic and acidic residues" evidence="1">
    <location>
        <begin position="1"/>
        <end position="15"/>
    </location>
</feature>
<organism evidence="2 3">
    <name type="scientific">Pholiota conissans</name>
    <dbReference type="NCBI Taxonomy" id="109636"/>
    <lineage>
        <taxon>Eukaryota</taxon>
        <taxon>Fungi</taxon>
        <taxon>Dikarya</taxon>
        <taxon>Basidiomycota</taxon>
        <taxon>Agaricomycotina</taxon>
        <taxon>Agaricomycetes</taxon>
        <taxon>Agaricomycetidae</taxon>
        <taxon>Agaricales</taxon>
        <taxon>Agaricineae</taxon>
        <taxon>Strophariaceae</taxon>
        <taxon>Pholiota</taxon>
    </lineage>
</organism>
<evidence type="ECO:0000256" key="1">
    <source>
        <dbReference type="SAM" id="MobiDB-lite"/>
    </source>
</evidence>
<keyword evidence="3" id="KW-1185">Reference proteome</keyword>
<proteinExistence type="predicted"/>
<evidence type="ECO:0000313" key="3">
    <source>
        <dbReference type="Proteomes" id="UP000807469"/>
    </source>
</evidence>